<evidence type="ECO:0000256" key="1">
    <source>
        <dbReference type="PROSITE-ProRule" id="PRU00176"/>
    </source>
</evidence>
<proteinExistence type="predicted"/>
<evidence type="ECO:0000313" key="5">
    <source>
        <dbReference type="Proteomes" id="UP000799640"/>
    </source>
</evidence>
<dbReference type="InterPro" id="IPR035979">
    <property type="entry name" value="RBD_domain_sf"/>
</dbReference>
<accession>A0A6G1HJK4</accession>
<dbReference type="InterPro" id="IPR012677">
    <property type="entry name" value="Nucleotide-bd_a/b_plait_sf"/>
</dbReference>
<dbReference type="Pfam" id="PF00076">
    <property type="entry name" value="RRM_1"/>
    <property type="match status" value="1"/>
</dbReference>
<name>A0A6G1HJK4_9PEZI</name>
<dbReference type="PANTHER" id="PTHR32343:SF10">
    <property type="entry name" value="RNA-BINDING REGION RNP-1 DOMAIN-CONTAINING PROTEIN"/>
    <property type="match status" value="1"/>
</dbReference>
<dbReference type="EMBL" id="ML996708">
    <property type="protein sequence ID" value="KAF2396084.1"/>
    <property type="molecule type" value="Genomic_DNA"/>
</dbReference>
<evidence type="ECO:0000256" key="2">
    <source>
        <dbReference type="SAM" id="MobiDB-lite"/>
    </source>
</evidence>
<dbReference type="OrthoDB" id="7763451at2759"/>
<dbReference type="Proteomes" id="UP000799640">
    <property type="component" value="Unassembled WGS sequence"/>
</dbReference>
<evidence type="ECO:0000259" key="3">
    <source>
        <dbReference type="PROSITE" id="PS50102"/>
    </source>
</evidence>
<feature type="domain" description="RRM" evidence="3">
    <location>
        <begin position="2"/>
        <end position="76"/>
    </location>
</feature>
<dbReference type="PROSITE" id="PS50102">
    <property type="entry name" value="RRM"/>
    <property type="match status" value="1"/>
</dbReference>
<reference evidence="4" key="1">
    <citation type="journal article" date="2020" name="Stud. Mycol.">
        <title>101 Dothideomycetes genomes: a test case for predicting lifestyles and emergence of pathogens.</title>
        <authorList>
            <person name="Haridas S."/>
            <person name="Albert R."/>
            <person name="Binder M."/>
            <person name="Bloem J."/>
            <person name="Labutti K."/>
            <person name="Salamov A."/>
            <person name="Andreopoulos B."/>
            <person name="Baker S."/>
            <person name="Barry K."/>
            <person name="Bills G."/>
            <person name="Bluhm B."/>
            <person name="Cannon C."/>
            <person name="Castanera R."/>
            <person name="Culley D."/>
            <person name="Daum C."/>
            <person name="Ezra D."/>
            <person name="Gonzalez J."/>
            <person name="Henrissat B."/>
            <person name="Kuo A."/>
            <person name="Liang C."/>
            <person name="Lipzen A."/>
            <person name="Lutzoni F."/>
            <person name="Magnuson J."/>
            <person name="Mondo S."/>
            <person name="Nolan M."/>
            <person name="Ohm R."/>
            <person name="Pangilinan J."/>
            <person name="Park H.-J."/>
            <person name="Ramirez L."/>
            <person name="Alfaro M."/>
            <person name="Sun H."/>
            <person name="Tritt A."/>
            <person name="Yoshinaga Y."/>
            <person name="Zwiers L.-H."/>
            <person name="Turgeon B."/>
            <person name="Goodwin S."/>
            <person name="Spatafora J."/>
            <person name="Crous P."/>
            <person name="Grigoriev I."/>
        </authorList>
    </citation>
    <scope>NUCLEOTIDE SEQUENCE</scope>
    <source>
        <strain evidence="4">CBS 262.69</strain>
    </source>
</reference>
<dbReference type="Gene3D" id="3.30.70.330">
    <property type="match status" value="1"/>
</dbReference>
<dbReference type="SUPFAM" id="SSF54928">
    <property type="entry name" value="RNA-binding domain, RBD"/>
    <property type="match status" value="1"/>
</dbReference>
<sequence>MSTVKVQNISKQTSEKEVRDFFSFCGKISHLTVQPAGEDTQEATVTFDKETAAKTALLLDSTQLGPSQVHVTPDESAPSLSTSKDETDDGDVQQEDKPRARIFAEYLAHGYLLSDQIIARGLAFDEQRGISQRFTDALKNFDAKYHAVDKAKAADERLGVTSKAYGAWGGLSSYFEKASNTPTGQKLRQFYDQSSKQVLDVHAEARHLADLKTKKAGEAEPAAKDTSTPAVGAESSEKAVPA</sequence>
<keyword evidence="1" id="KW-0694">RNA-binding</keyword>
<feature type="region of interest" description="Disordered" evidence="2">
    <location>
        <begin position="64"/>
        <end position="96"/>
    </location>
</feature>
<dbReference type="PANTHER" id="PTHR32343">
    <property type="entry name" value="SERINE/ARGININE-RICH SPLICING FACTOR"/>
    <property type="match status" value="1"/>
</dbReference>
<feature type="compositionally biased region" description="Basic and acidic residues" evidence="2">
    <location>
        <begin position="212"/>
        <end position="223"/>
    </location>
</feature>
<organism evidence="4 5">
    <name type="scientific">Trichodelitschia bisporula</name>
    <dbReference type="NCBI Taxonomy" id="703511"/>
    <lineage>
        <taxon>Eukaryota</taxon>
        <taxon>Fungi</taxon>
        <taxon>Dikarya</taxon>
        <taxon>Ascomycota</taxon>
        <taxon>Pezizomycotina</taxon>
        <taxon>Dothideomycetes</taxon>
        <taxon>Dothideomycetes incertae sedis</taxon>
        <taxon>Phaeotrichales</taxon>
        <taxon>Phaeotrichaceae</taxon>
        <taxon>Trichodelitschia</taxon>
    </lineage>
</organism>
<evidence type="ECO:0000313" key="4">
    <source>
        <dbReference type="EMBL" id="KAF2396084.1"/>
    </source>
</evidence>
<dbReference type="SMART" id="SM00360">
    <property type="entry name" value="RRM"/>
    <property type="match status" value="1"/>
</dbReference>
<keyword evidence="5" id="KW-1185">Reference proteome</keyword>
<gene>
    <name evidence="4" type="ORF">EJ06DRAFT_534222</name>
</gene>
<feature type="region of interest" description="Disordered" evidence="2">
    <location>
        <begin position="212"/>
        <end position="242"/>
    </location>
</feature>
<dbReference type="GO" id="GO:0003723">
    <property type="term" value="F:RNA binding"/>
    <property type="evidence" value="ECO:0007669"/>
    <property type="project" value="UniProtKB-UniRule"/>
</dbReference>
<dbReference type="InterPro" id="IPR000504">
    <property type="entry name" value="RRM_dom"/>
</dbReference>
<dbReference type="AlphaFoldDB" id="A0A6G1HJK4"/>
<protein>
    <submittedName>
        <fullName evidence="4">Actin cytoskeleton protein-like protein</fullName>
    </submittedName>
</protein>